<dbReference type="STRING" id="1385521.N803_15350"/>
<organism evidence="1 2">
    <name type="scientific">Knoellia subterranea KCTC 19937</name>
    <dbReference type="NCBI Taxonomy" id="1385521"/>
    <lineage>
        <taxon>Bacteria</taxon>
        <taxon>Bacillati</taxon>
        <taxon>Actinomycetota</taxon>
        <taxon>Actinomycetes</taxon>
        <taxon>Micrococcales</taxon>
        <taxon>Intrasporangiaceae</taxon>
        <taxon>Knoellia</taxon>
    </lineage>
</organism>
<name>A0A0A0JNV5_9MICO</name>
<evidence type="ECO:0000313" key="2">
    <source>
        <dbReference type="Proteomes" id="UP000030011"/>
    </source>
</evidence>
<dbReference type="AlphaFoldDB" id="A0A0A0JNV5"/>
<dbReference type="RefSeq" id="WP_035905437.1">
    <property type="nucleotide sequence ID" value="NZ_AVPK01000006.1"/>
</dbReference>
<evidence type="ECO:0008006" key="3">
    <source>
        <dbReference type="Google" id="ProtNLM"/>
    </source>
</evidence>
<dbReference type="EMBL" id="AVPK01000006">
    <property type="protein sequence ID" value="KGN37301.1"/>
    <property type="molecule type" value="Genomic_DNA"/>
</dbReference>
<dbReference type="eggNOG" id="ENOG5032XDT">
    <property type="taxonomic scope" value="Bacteria"/>
</dbReference>
<dbReference type="Proteomes" id="UP000030011">
    <property type="component" value="Unassembled WGS sequence"/>
</dbReference>
<sequence>MTPHENQEDVLAEQALDAEDLRALGLIRSHLSLVDPVPFGLGERVKFAMTVASLEAEIAHLMSDSLTASATRATEYDRATTVTFESTGLSIMVTLEPVDRDKVRLRGWVTAPGAEVELRERSRSQEAMADDEGRFVFEQVDHGTVHLLIRRHDEPGTRPVITPGIEI</sequence>
<protein>
    <recommendedName>
        <fullName evidence="3">Carboxypeptidase regulatory-like domain-containing protein</fullName>
    </recommendedName>
</protein>
<proteinExistence type="predicted"/>
<dbReference type="OrthoDB" id="3689408at2"/>
<evidence type="ECO:0000313" key="1">
    <source>
        <dbReference type="EMBL" id="KGN37301.1"/>
    </source>
</evidence>
<keyword evidence="2" id="KW-1185">Reference proteome</keyword>
<comment type="caution">
    <text evidence="1">The sequence shown here is derived from an EMBL/GenBank/DDBJ whole genome shotgun (WGS) entry which is preliminary data.</text>
</comment>
<gene>
    <name evidence="1" type="ORF">N803_15350</name>
</gene>
<accession>A0A0A0JNV5</accession>
<reference evidence="1 2" key="1">
    <citation type="submission" date="2013-08" db="EMBL/GenBank/DDBJ databases">
        <title>The genome sequence of Knoellia subterranea.</title>
        <authorList>
            <person name="Zhu W."/>
            <person name="Wang G."/>
        </authorList>
    </citation>
    <scope>NUCLEOTIDE SEQUENCE [LARGE SCALE GENOMIC DNA]</scope>
    <source>
        <strain evidence="1 2">KCTC 19937</strain>
    </source>
</reference>